<dbReference type="FunFam" id="3.40.50.300:FF:001091">
    <property type="entry name" value="Probable disease resistance protein At1g61300"/>
    <property type="match status" value="1"/>
</dbReference>
<evidence type="ECO:0000256" key="9">
    <source>
        <dbReference type="ARBA" id="ARBA00022821"/>
    </source>
</evidence>
<comment type="similarity">
    <text evidence="3">Belongs to the disease resistance NB-LRR family.</text>
</comment>
<evidence type="ECO:0000259" key="11">
    <source>
        <dbReference type="Pfam" id="PF00931"/>
    </source>
</evidence>
<evidence type="ECO:0000256" key="3">
    <source>
        <dbReference type="ARBA" id="ARBA00008894"/>
    </source>
</evidence>
<dbReference type="Proteomes" id="UP001190926">
    <property type="component" value="Unassembled WGS sequence"/>
</dbReference>
<dbReference type="SUPFAM" id="SSF52540">
    <property type="entry name" value="P-loop containing nucleoside triphosphate hydrolases"/>
    <property type="match status" value="1"/>
</dbReference>
<dbReference type="InterPro" id="IPR002182">
    <property type="entry name" value="NB-ARC"/>
</dbReference>
<evidence type="ECO:0000259" key="13">
    <source>
        <dbReference type="Pfam" id="PF23598"/>
    </source>
</evidence>
<keyword evidence="9" id="KW-0611">Plant defense</keyword>
<dbReference type="InterPro" id="IPR058922">
    <property type="entry name" value="WHD_DRP"/>
</dbReference>
<dbReference type="InterPro" id="IPR055414">
    <property type="entry name" value="LRR_R13L4/SHOC2-like"/>
</dbReference>
<keyword evidence="8" id="KW-0547">Nucleotide-binding</keyword>
<evidence type="ECO:0000313" key="14">
    <source>
        <dbReference type="EMBL" id="KAH6754801.1"/>
    </source>
</evidence>
<evidence type="ECO:0000313" key="15">
    <source>
        <dbReference type="Proteomes" id="UP001190926"/>
    </source>
</evidence>
<dbReference type="SUPFAM" id="SSF52058">
    <property type="entry name" value="L domain-like"/>
    <property type="match status" value="1"/>
</dbReference>
<dbReference type="Gene3D" id="1.20.5.4130">
    <property type="match status" value="1"/>
</dbReference>
<dbReference type="PRINTS" id="PR00364">
    <property type="entry name" value="DISEASERSIST"/>
</dbReference>
<sequence>MAAYAALVSLMNNIEQIMIHPRLSTSLDNTHIQPLLEKAAFLLDFIEGCYNHGGGSKEAEEDMERRIASAAHAAEDVIESHIVDQIHAGTSEVSLRCSLDLKQIILDIDAIIAKATEEKQGWREEKSTHTAGPVMQRGEAGMVGLDEELTQLLDELTGYQPSRHTISIVGMGGMGKTTLAKNIYQNSLIIEHFDIRAWATISQQYRSKNILSELLSDAEKSTSRTEDALGEELYNVAEKSTSTTKDALGEELYKTLYGRRYMIVLDDIWNVEAWDKVRRYFPDDKNGSRVVLTTRLLNVANDCGSSSCLKMDLLDENTSWKLFCDKASFPQKDDPPKLEDIGKMIVRSCKGLALSIAVIGGLLLKSPKTVGFWMHVLNSIPNSKEKQESLDVLSLSYNHLPPHLKPCFLYMGLFKEDLEIRVSNIIKLWIGEGFLKQKGSGELEEVAKGYIKDLIDRNLILVGRDSNDGKIRFCGIHDLLRDLSLKIAKEQQFFHVEEEDSIVNGRERRLIGSFKDPIELPLARSIFIQGFDRCSVRYRLLRVFEDGYDFSKEDYYGHANLRYLAYTTSDNFMELPSSVCLVWNLQTLIIKQTRVDQVIVAPGEFWKLRQLRHANCYNMYIPKPPEGEVLMLEKLQTLKTALNLRLCEEVCNIIPNIKKLHLRYNIHIQGYDKSGIECLCNLDRLHKLKSLNLIFDYFTYGPTEVPQFNKILRLPSCLNKLSLKGCHLGWEDMTMIGSLPQLKVLNLDFQSVSEGREWRPVIGQFLCLKFLKIDHCKLTDWIADCSHFPVLKKLLLIGLKNLQEIPSGIGEIPTLELIGLEFCSESAAISAVKIKEDQLENEGNDVLQIQVKTSGRQSFKRKLEREGLTTDNIQLEII</sequence>
<keyword evidence="5" id="KW-0433">Leucine-rich repeat</keyword>
<dbReference type="InterPro" id="IPR032675">
    <property type="entry name" value="LRR_dom_sf"/>
</dbReference>
<dbReference type="Pfam" id="PF00931">
    <property type="entry name" value="NB-ARC"/>
    <property type="match status" value="1"/>
</dbReference>
<dbReference type="InterPro" id="IPR036388">
    <property type="entry name" value="WH-like_DNA-bd_sf"/>
</dbReference>
<dbReference type="FunFam" id="1.10.10.10:FF:000322">
    <property type="entry name" value="Probable disease resistance protein At1g63360"/>
    <property type="match status" value="1"/>
</dbReference>
<keyword evidence="4" id="KW-0963">Cytoplasm</keyword>
<dbReference type="GO" id="GO:0051607">
    <property type="term" value="P:defense response to virus"/>
    <property type="evidence" value="ECO:0007669"/>
    <property type="project" value="UniProtKB-ARBA"/>
</dbReference>
<keyword evidence="15" id="KW-1185">Reference proteome</keyword>
<gene>
    <name evidence="14" type="ORF">C2S53_020166</name>
</gene>
<dbReference type="AlphaFoldDB" id="A0AAD4ILR8"/>
<evidence type="ECO:0000256" key="2">
    <source>
        <dbReference type="ARBA" id="ARBA00004496"/>
    </source>
</evidence>
<accession>A0AAD4ILR8</accession>
<evidence type="ECO:0000256" key="1">
    <source>
        <dbReference type="ARBA" id="ARBA00002074"/>
    </source>
</evidence>
<dbReference type="Pfam" id="PF23598">
    <property type="entry name" value="LRR_14"/>
    <property type="match status" value="1"/>
</dbReference>
<feature type="domain" description="NB-ARC" evidence="11">
    <location>
        <begin position="148"/>
        <end position="327"/>
    </location>
</feature>
<evidence type="ECO:0000256" key="8">
    <source>
        <dbReference type="ARBA" id="ARBA00022741"/>
    </source>
</evidence>
<evidence type="ECO:0008006" key="16">
    <source>
        <dbReference type="Google" id="ProtNLM"/>
    </source>
</evidence>
<dbReference type="GO" id="GO:0005524">
    <property type="term" value="F:ATP binding"/>
    <property type="evidence" value="ECO:0007669"/>
    <property type="project" value="UniProtKB-KW"/>
</dbReference>
<evidence type="ECO:0000256" key="10">
    <source>
        <dbReference type="ARBA" id="ARBA00022840"/>
    </source>
</evidence>
<dbReference type="PANTHER" id="PTHR23155">
    <property type="entry name" value="DISEASE RESISTANCE PROTEIN RP"/>
    <property type="match status" value="1"/>
</dbReference>
<name>A0AAD4ILR8_PERFH</name>
<dbReference type="EMBL" id="SDAM02029772">
    <property type="protein sequence ID" value="KAH6754801.1"/>
    <property type="molecule type" value="Genomic_DNA"/>
</dbReference>
<feature type="domain" description="Disease resistance R13L4/SHOC-2-like LRR" evidence="13">
    <location>
        <begin position="559"/>
        <end position="842"/>
    </location>
</feature>
<comment type="subcellular location">
    <subcellularLocation>
        <location evidence="2">Cytoplasm</location>
    </subcellularLocation>
</comment>
<dbReference type="Gene3D" id="3.80.10.10">
    <property type="entry name" value="Ribonuclease Inhibitor"/>
    <property type="match status" value="1"/>
</dbReference>
<dbReference type="InterPro" id="IPR044974">
    <property type="entry name" value="Disease_R_plants"/>
</dbReference>
<evidence type="ECO:0000259" key="12">
    <source>
        <dbReference type="Pfam" id="PF23559"/>
    </source>
</evidence>
<evidence type="ECO:0000256" key="7">
    <source>
        <dbReference type="ARBA" id="ARBA00022737"/>
    </source>
</evidence>
<evidence type="ECO:0000256" key="4">
    <source>
        <dbReference type="ARBA" id="ARBA00022490"/>
    </source>
</evidence>
<dbReference type="GO" id="GO:0009626">
    <property type="term" value="P:plant-type hypersensitive response"/>
    <property type="evidence" value="ECO:0007669"/>
    <property type="project" value="UniProtKB-KW"/>
</dbReference>
<keyword evidence="7" id="KW-0677">Repeat</keyword>
<dbReference type="GO" id="GO:0043531">
    <property type="term" value="F:ADP binding"/>
    <property type="evidence" value="ECO:0007669"/>
    <property type="project" value="InterPro"/>
</dbReference>
<feature type="domain" description="Disease resistance protein winged helix" evidence="12">
    <location>
        <begin position="413"/>
        <end position="483"/>
    </location>
</feature>
<evidence type="ECO:0000256" key="6">
    <source>
        <dbReference type="ARBA" id="ARBA00022667"/>
    </source>
</evidence>
<dbReference type="Gene3D" id="1.10.8.430">
    <property type="entry name" value="Helical domain of apoptotic protease-activating factors"/>
    <property type="match status" value="1"/>
</dbReference>
<comment type="function">
    <text evidence="1">Confers resistance to late blight (Phytophthora infestans) races carrying the avirulence gene Avr1. Resistance proteins guard the plant against pathogens that contain an appropriate avirulence protein via an indirect interaction with this avirulence protein. That triggers a defense system including the hypersensitive response, which restricts the pathogen growth.</text>
</comment>
<dbReference type="InterPro" id="IPR042197">
    <property type="entry name" value="Apaf_helical"/>
</dbReference>
<comment type="caution">
    <text evidence="14">The sequence shown here is derived from an EMBL/GenBank/DDBJ whole genome shotgun (WGS) entry which is preliminary data.</text>
</comment>
<dbReference type="Gene3D" id="1.10.10.10">
    <property type="entry name" value="Winged helix-like DNA-binding domain superfamily/Winged helix DNA-binding domain"/>
    <property type="match status" value="1"/>
</dbReference>
<dbReference type="Pfam" id="PF23559">
    <property type="entry name" value="WHD_DRP"/>
    <property type="match status" value="1"/>
</dbReference>
<evidence type="ECO:0000256" key="5">
    <source>
        <dbReference type="ARBA" id="ARBA00022614"/>
    </source>
</evidence>
<dbReference type="Gene3D" id="3.40.50.300">
    <property type="entry name" value="P-loop containing nucleotide triphosphate hydrolases"/>
    <property type="match status" value="1"/>
</dbReference>
<organism evidence="14 15">
    <name type="scientific">Perilla frutescens var. hirtella</name>
    <name type="common">Perilla citriodora</name>
    <name type="synonym">Perilla setoyensis</name>
    <dbReference type="NCBI Taxonomy" id="608512"/>
    <lineage>
        <taxon>Eukaryota</taxon>
        <taxon>Viridiplantae</taxon>
        <taxon>Streptophyta</taxon>
        <taxon>Embryophyta</taxon>
        <taxon>Tracheophyta</taxon>
        <taxon>Spermatophyta</taxon>
        <taxon>Magnoliopsida</taxon>
        <taxon>eudicotyledons</taxon>
        <taxon>Gunneridae</taxon>
        <taxon>Pentapetalae</taxon>
        <taxon>asterids</taxon>
        <taxon>lamiids</taxon>
        <taxon>Lamiales</taxon>
        <taxon>Lamiaceae</taxon>
        <taxon>Nepetoideae</taxon>
        <taxon>Elsholtzieae</taxon>
        <taxon>Perilla</taxon>
    </lineage>
</organism>
<reference evidence="14 15" key="1">
    <citation type="journal article" date="2021" name="Nat. Commun.">
        <title>Incipient diploidization of the medicinal plant Perilla within 10,000 years.</title>
        <authorList>
            <person name="Zhang Y."/>
            <person name="Shen Q."/>
            <person name="Leng L."/>
            <person name="Zhang D."/>
            <person name="Chen S."/>
            <person name="Shi Y."/>
            <person name="Ning Z."/>
            <person name="Chen S."/>
        </authorList>
    </citation>
    <scope>NUCLEOTIDE SEQUENCE [LARGE SCALE GENOMIC DNA]</scope>
    <source>
        <strain evidence="15">cv. PC099</strain>
    </source>
</reference>
<proteinExistence type="inferred from homology"/>
<keyword evidence="6" id="KW-0381">Hypersensitive response</keyword>
<keyword evidence="10" id="KW-0067">ATP-binding</keyword>
<dbReference type="PANTHER" id="PTHR23155:SF1152">
    <property type="entry name" value="AAA+ ATPASE DOMAIN-CONTAINING PROTEIN"/>
    <property type="match status" value="1"/>
</dbReference>
<dbReference type="InterPro" id="IPR027417">
    <property type="entry name" value="P-loop_NTPase"/>
</dbReference>
<protein>
    <recommendedName>
        <fullName evidence="16">NB-ARC domain-containing protein</fullName>
    </recommendedName>
</protein>
<dbReference type="GO" id="GO:0005737">
    <property type="term" value="C:cytoplasm"/>
    <property type="evidence" value="ECO:0007669"/>
    <property type="project" value="UniProtKB-SubCell"/>
</dbReference>